<accession>A0AAD6GHI2</accession>
<dbReference type="EMBL" id="JAQIZZ010000004">
    <property type="protein sequence ID" value="KAJ5544156.1"/>
    <property type="molecule type" value="Genomic_DNA"/>
</dbReference>
<dbReference type="Proteomes" id="UP001220324">
    <property type="component" value="Unassembled WGS sequence"/>
</dbReference>
<dbReference type="InterPro" id="IPR004875">
    <property type="entry name" value="DDE_SF_endonuclease_dom"/>
</dbReference>
<dbReference type="InterPro" id="IPR036397">
    <property type="entry name" value="RNaseH_sf"/>
</dbReference>
<dbReference type="Gene3D" id="3.30.420.10">
    <property type="entry name" value="Ribonuclease H-like superfamily/Ribonuclease H"/>
    <property type="match status" value="1"/>
</dbReference>
<organism evidence="3 4">
    <name type="scientific">Penicillium frequentans</name>
    <dbReference type="NCBI Taxonomy" id="3151616"/>
    <lineage>
        <taxon>Eukaryota</taxon>
        <taxon>Fungi</taxon>
        <taxon>Dikarya</taxon>
        <taxon>Ascomycota</taxon>
        <taxon>Pezizomycotina</taxon>
        <taxon>Eurotiomycetes</taxon>
        <taxon>Eurotiomycetidae</taxon>
        <taxon>Eurotiales</taxon>
        <taxon>Aspergillaceae</taxon>
        <taxon>Penicillium</taxon>
    </lineage>
</organism>
<comment type="caution">
    <text evidence="3">The sequence shown here is derived from an EMBL/GenBank/DDBJ whole genome shotgun (WGS) entry which is preliminary data.</text>
</comment>
<keyword evidence="4" id="KW-1185">Reference proteome</keyword>
<dbReference type="PROSITE" id="PS51253">
    <property type="entry name" value="HTH_CENPB"/>
    <property type="match status" value="1"/>
</dbReference>
<feature type="domain" description="HTH CENPB-type" evidence="2">
    <location>
        <begin position="53"/>
        <end position="125"/>
    </location>
</feature>
<dbReference type="InterPro" id="IPR050863">
    <property type="entry name" value="CenT-Element_Derived"/>
</dbReference>
<dbReference type="Pfam" id="PF03184">
    <property type="entry name" value="DDE_1"/>
    <property type="match status" value="1"/>
</dbReference>
<protein>
    <recommendedName>
        <fullName evidence="2">HTH CENPB-type domain-containing protein</fullName>
    </recommendedName>
</protein>
<dbReference type="SMART" id="SM00674">
    <property type="entry name" value="CENPB"/>
    <property type="match status" value="1"/>
</dbReference>
<dbReference type="AlphaFoldDB" id="A0AAD6GHI2"/>
<evidence type="ECO:0000313" key="4">
    <source>
        <dbReference type="Proteomes" id="UP001220324"/>
    </source>
</evidence>
<dbReference type="InterPro" id="IPR006600">
    <property type="entry name" value="HTH_CenpB_DNA-bd_dom"/>
</dbReference>
<sequence length="364" mass="42744">MSSMNLEIEKRIEKAIEDLHSQSRTNIAKTARDFNVPYQRLKARWNGRNSKFQPRYADRKLDPAQEKAFCDWIDYNDQNGKSVKRAQILATAISTLQQSNPSESPHIGEKWLKRWLERHPEYRTRRRKSLDIERLLAQDKNVIQEWFSRYQAAIDQYGIQPEDLYNFDETGFQIGVGKDQWIVTRDPRRKIVAGNRTNREYVTVVEAVSTDGFSTPPLIILNVRQLQNRWFEDLIDERIAVTDSGYINDLLAYQWIQLFEKSTRLRTKGIWRMLICDGFGSHLTYEFIKFCEDKKVLLFFLPPHTSHLLQPLDVGVFNVYKHYHSEAIEAATITGCMKFSKQDFLAAISEIRKNLQITYNSPRV</sequence>
<proteinExistence type="predicted"/>
<dbReference type="GO" id="GO:0003677">
    <property type="term" value="F:DNA binding"/>
    <property type="evidence" value="ECO:0007669"/>
    <property type="project" value="UniProtKB-KW"/>
</dbReference>
<keyword evidence="1" id="KW-0238">DNA-binding</keyword>
<dbReference type="GO" id="GO:0005634">
    <property type="term" value="C:nucleus"/>
    <property type="evidence" value="ECO:0007669"/>
    <property type="project" value="TreeGrafter"/>
</dbReference>
<name>A0AAD6GHI2_9EURO</name>
<dbReference type="PANTHER" id="PTHR19303:SF74">
    <property type="entry name" value="POGO TRANSPOSABLE ELEMENT WITH KRAB DOMAIN"/>
    <property type="match status" value="1"/>
</dbReference>
<reference evidence="3 4" key="1">
    <citation type="journal article" date="2023" name="IMA Fungus">
        <title>Comparative genomic study of the Penicillium genus elucidates a diverse pangenome and 15 lateral gene transfer events.</title>
        <authorList>
            <person name="Petersen C."/>
            <person name="Sorensen T."/>
            <person name="Nielsen M.R."/>
            <person name="Sondergaard T.E."/>
            <person name="Sorensen J.L."/>
            <person name="Fitzpatrick D.A."/>
            <person name="Frisvad J.C."/>
            <person name="Nielsen K.L."/>
        </authorList>
    </citation>
    <scope>NUCLEOTIDE SEQUENCE [LARGE SCALE GENOMIC DNA]</scope>
    <source>
        <strain evidence="3 4">IBT 35679</strain>
    </source>
</reference>
<dbReference type="PANTHER" id="PTHR19303">
    <property type="entry name" value="TRANSPOSON"/>
    <property type="match status" value="1"/>
</dbReference>
<gene>
    <name evidence="3" type="ORF">N7494_005435</name>
</gene>
<evidence type="ECO:0000259" key="2">
    <source>
        <dbReference type="PROSITE" id="PS51253"/>
    </source>
</evidence>
<evidence type="ECO:0000256" key="1">
    <source>
        <dbReference type="ARBA" id="ARBA00023125"/>
    </source>
</evidence>
<dbReference type="Pfam" id="PF03221">
    <property type="entry name" value="HTH_Tnp_Tc5"/>
    <property type="match status" value="1"/>
</dbReference>
<evidence type="ECO:0000313" key="3">
    <source>
        <dbReference type="EMBL" id="KAJ5544156.1"/>
    </source>
</evidence>